<organism evidence="2 3">
    <name type="scientific">Brachionus plicatilis</name>
    <name type="common">Marine rotifer</name>
    <name type="synonym">Brachionus muelleri</name>
    <dbReference type="NCBI Taxonomy" id="10195"/>
    <lineage>
        <taxon>Eukaryota</taxon>
        <taxon>Metazoa</taxon>
        <taxon>Spiralia</taxon>
        <taxon>Gnathifera</taxon>
        <taxon>Rotifera</taxon>
        <taxon>Eurotatoria</taxon>
        <taxon>Monogononta</taxon>
        <taxon>Pseudotrocha</taxon>
        <taxon>Ploima</taxon>
        <taxon>Brachionidae</taxon>
        <taxon>Brachionus</taxon>
    </lineage>
</organism>
<dbReference type="Proteomes" id="UP000276133">
    <property type="component" value="Unassembled WGS sequence"/>
</dbReference>
<comment type="caution">
    <text evidence="2">The sequence shown here is derived from an EMBL/GenBank/DDBJ whole genome shotgun (WGS) entry which is preliminary data.</text>
</comment>
<accession>A0A3M7RHN7</accession>
<keyword evidence="3" id="KW-1185">Reference proteome</keyword>
<reference evidence="2 3" key="1">
    <citation type="journal article" date="2018" name="Sci. Rep.">
        <title>Genomic signatures of local adaptation to the degree of environmental predictability in rotifers.</title>
        <authorList>
            <person name="Franch-Gras L."/>
            <person name="Hahn C."/>
            <person name="Garcia-Roger E.M."/>
            <person name="Carmona M.J."/>
            <person name="Serra M."/>
            <person name="Gomez A."/>
        </authorList>
    </citation>
    <scope>NUCLEOTIDE SEQUENCE [LARGE SCALE GENOMIC DNA]</scope>
    <source>
        <strain evidence="2">HYR1</strain>
    </source>
</reference>
<name>A0A3M7RHN7_BRAPC</name>
<keyword evidence="1" id="KW-1133">Transmembrane helix</keyword>
<evidence type="ECO:0000256" key="1">
    <source>
        <dbReference type="SAM" id="Phobius"/>
    </source>
</evidence>
<gene>
    <name evidence="2" type="ORF">BpHYR1_046402</name>
</gene>
<protein>
    <submittedName>
        <fullName evidence="2">Uncharacterized protein</fullName>
    </submittedName>
</protein>
<feature type="transmembrane region" description="Helical" evidence="1">
    <location>
        <begin position="36"/>
        <end position="60"/>
    </location>
</feature>
<evidence type="ECO:0000313" key="3">
    <source>
        <dbReference type="Proteomes" id="UP000276133"/>
    </source>
</evidence>
<dbReference type="AlphaFoldDB" id="A0A3M7RHN7"/>
<dbReference type="EMBL" id="REGN01003370">
    <property type="protein sequence ID" value="RNA22967.1"/>
    <property type="molecule type" value="Genomic_DNA"/>
</dbReference>
<proteinExistence type="predicted"/>
<sequence length="78" mass="9069">MSYCHTRLVNLFSLMINIFNDFLICSTFTFKIFSAILIVFAIVSCAAQHFITNITIFNGLRNNEKKDSSKTDLFWLQH</sequence>
<evidence type="ECO:0000313" key="2">
    <source>
        <dbReference type="EMBL" id="RNA22967.1"/>
    </source>
</evidence>
<keyword evidence="1" id="KW-0472">Membrane</keyword>
<keyword evidence="1" id="KW-0812">Transmembrane</keyword>
<feature type="transmembrane region" description="Helical" evidence="1">
    <location>
        <begin position="12"/>
        <end position="30"/>
    </location>
</feature>